<evidence type="ECO:0000313" key="9">
    <source>
        <dbReference type="EMBL" id="KAK3373752.1"/>
    </source>
</evidence>
<dbReference type="GO" id="GO:0051301">
    <property type="term" value="P:cell division"/>
    <property type="evidence" value="ECO:0007669"/>
    <property type="project" value="UniProtKB-KW"/>
</dbReference>
<reference evidence="9" key="2">
    <citation type="submission" date="2023-06" db="EMBL/GenBank/DDBJ databases">
        <authorList>
            <consortium name="Lawrence Berkeley National Laboratory"/>
            <person name="Haridas S."/>
            <person name="Hensen N."/>
            <person name="Bonometti L."/>
            <person name="Westerberg I."/>
            <person name="Brannstrom I.O."/>
            <person name="Guillou S."/>
            <person name="Cros-Aarteil S."/>
            <person name="Calhoun S."/>
            <person name="Kuo A."/>
            <person name="Mondo S."/>
            <person name="Pangilinan J."/>
            <person name="Riley R."/>
            <person name="Labutti K."/>
            <person name="Andreopoulos B."/>
            <person name="Lipzen A."/>
            <person name="Chen C."/>
            <person name="Yanf M."/>
            <person name="Daum C."/>
            <person name="Ng V."/>
            <person name="Clum A."/>
            <person name="Steindorff A."/>
            <person name="Ohm R."/>
            <person name="Martin F."/>
            <person name="Silar P."/>
            <person name="Natvig D."/>
            <person name="Lalanne C."/>
            <person name="Gautier V."/>
            <person name="Ament-Velasquez S.L."/>
            <person name="Kruys A."/>
            <person name="Hutchinson M.I."/>
            <person name="Powell A.J."/>
            <person name="Barry K."/>
            <person name="Miller A.N."/>
            <person name="Grigoriev I.V."/>
            <person name="Debuchy R."/>
            <person name="Gladieux P."/>
            <person name="Thoren M.H."/>
            <person name="Johannesson H."/>
        </authorList>
    </citation>
    <scope>NUCLEOTIDE SEQUENCE</scope>
    <source>
        <strain evidence="9">CBS 958.72</strain>
    </source>
</reference>
<protein>
    <submittedName>
        <fullName evidence="9">Cohesin loading factor-domain-containing protein</fullName>
    </submittedName>
</protein>
<evidence type="ECO:0000256" key="6">
    <source>
        <dbReference type="ARBA" id="ARBA00023242"/>
    </source>
</evidence>
<dbReference type="GO" id="GO:0007059">
    <property type="term" value="P:chromosome segregation"/>
    <property type="evidence" value="ECO:0007669"/>
    <property type="project" value="UniProtKB-KW"/>
</dbReference>
<feature type="compositionally biased region" description="Polar residues" evidence="8">
    <location>
        <begin position="121"/>
        <end position="130"/>
    </location>
</feature>
<keyword evidence="3" id="KW-0132">Cell division</keyword>
<evidence type="ECO:0000256" key="4">
    <source>
        <dbReference type="ARBA" id="ARBA00022776"/>
    </source>
</evidence>
<feature type="compositionally biased region" description="Pro residues" evidence="8">
    <location>
        <begin position="104"/>
        <end position="115"/>
    </location>
</feature>
<comment type="subcellular location">
    <subcellularLocation>
        <location evidence="1">Nucleus</location>
    </subcellularLocation>
</comment>
<gene>
    <name evidence="9" type="ORF">B0T24DRAFT_273685</name>
</gene>
<keyword evidence="5" id="KW-0159">Chromosome partition</keyword>
<evidence type="ECO:0000256" key="5">
    <source>
        <dbReference type="ARBA" id="ARBA00022829"/>
    </source>
</evidence>
<dbReference type="AlphaFoldDB" id="A0AAE0N7K9"/>
<keyword evidence="10" id="KW-1185">Reference proteome</keyword>
<evidence type="ECO:0000256" key="2">
    <source>
        <dbReference type="ARBA" id="ARBA00008585"/>
    </source>
</evidence>
<feature type="compositionally biased region" description="Polar residues" evidence="8">
    <location>
        <begin position="139"/>
        <end position="169"/>
    </location>
</feature>
<reference evidence="9" key="1">
    <citation type="journal article" date="2023" name="Mol. Phylogenet. Evol.">
        <title>Genome-scale phylogeny and comparative genomics of the fungal order Sordariales.</title>
        <authorList>
            <person name="Hensen N."/>
            <person name="Bonometti L."/>
            <person name="Westerberg I."/>
            <person name="Brannstrom I.O."/>
            <person name="Guillou S."/>
            <person name="Cros-Aarteil S."/>
            <person name="Calhoun S."/>
            <person name="Haridas S."/>
            <person name="Kuo A."/>
            <person name="Mondo S."/>
            <person name="Pangilinan J."/>
            <person name="Riley R."/>
            <person name="LaButti K."/>
            <person name="Andreopoulos B."/>
            <person name="Lipzen A."/>
            <person name="Chen C."/>
            <person name="Yan M."/>
            <person name="Daum C."/>
            <person name="Ng V."/>
            <person name="Clum A."/>
            <person name="Steindorff A."/>
            <person name="Ohm R.A."/>
            <person name="Martin F."/>
            <person name="Silar P."/>
            <person name="Natvig D.O."/>
            <person name="Lalanne C."/>
            <person name="Gautier V."/>
            <person name="Ament-Velasquez S.L."/>
            <person name="Kruys A."/>
            <person name="Hutchinson M.I."/>
            <person name="Powell A.J."/>
            <person name="Barry K."/>
            <person name="Miller A.N."/>
            <person name="Grigoriev I.V."/>
            <person name="Debuchy R."/>
            <person name="Gladieux P."/>
            <person name="Hiltunen Thoren M."/>
            <person name="Johannesson H."/>
        </authorList>
    </citation>
    <scope>NUCLEOTIDE SEQUENCE</scope>
    <source>
        <strain evidence="9">CBS 958.72</strain>
    </source>
</reference>
<proteinExistence type="inferred from homology"/>
<dbReference type="GO" id="GO:0005634">
    <property type="term" value="C:nucleus"/>
    <property type="evidence" value="ECO:0007669"/>
    <property type="project" value="UniProtKB-SubCell"/>
</dbReference>
<accession>A0AAE0N7K9</accession>
<feature type="compositionally biased region" description="Polar residues" evidence="8">
    <location>
        <begin position="194"/>
        <end position="203"/>
    </location>
</feature>
<evidence type="ECO:0000256" key="3">
    <source>
        <dbReference type="ARBA" id="ARBA00022618"/>
    </source>
</evidence>
<evidence type="ECO:0000313" key="10">
    <source>
        <dbReference type="Proteomes" id="UP001287356"/>
    </source>
</evidence>
<dbReference type="Proteomes" id="UP001287356">
    <property type="component" value="Unassembled WGS sequence"/>
</dbReference>
<keyword evidence="6" id="KW-0539">Nucleus</keyword>
<feature type="region of interest" description="Disordered" evidence="8">
    <location>
        <begin position="1"/>
        <end position="59"/>
    </location>
</feature>
<dbReference type="InterPro" id="IPR019440">
    <property type="entry name" value="MAU2"/>
</dbReference>
<dbReference type="EMBL" id="JAULSN010000004">
    <property type="protein sequence ID" value="KAK3373752.1"/>
    <property type="molecule type" value="Genomic_DNA"/>
</dbReference>
<dbReference type="GO" id="GO:0007064">
    <property type="term" value="P:mitotic sister chromatid cohesion"/>
    <property type="evidence" value="ECO:0007669"/>
    <property type="project" value="InterPro"/>
</dbReference>
<keyword evidence="7" id="KW-0131">Cell cycle</keyword>
<evidence type="ECO:0000256" key="8">
    <source>
        <dbReference type="SAM" id="MobiDB-lite"/>
    </source>
</evidence>
<evidence type="ECO:0000256" key="7">
    <source>
        <dbReference type="ARBA" id="ARBA00023306"/>
    </source>
</evidence>
<keyword evidence="4" id="KW-0498">Mitosis</keyword>
<comment type="similarity">
    <text evidence="2">Belongs to the SCC4/mau-2 family.</text>
</comment>
<comment type="caution">
    <text evidence="9">The sequence shown here is derived from an EMBL/GenBank/DDBJ whole genome shotgun (WGS) entry which is preliminary data.</text>
</comment>
<dbReference type="Pfam" id="PF10345">
    <property type="entry name" value="Cohesin_load"/>
    <property type="match status" value="1"/>
</dbReference>
<feature type="region of interest" description="Disordered" evidence="8">
    <location>
        <begin position="98"/>
        <end position="206"/>
    </location>
</feature>
<evidence type="ECO:0000256" key="1">
    <source>
        <dbReference type="ARBA" id="ARBA00004123"/>
    </source>
</evidence>
<organism evidence="9 10">
    <name type="scientific">Lasiosphaeria ovina</name>
    <dbReference type="NCBI Taxonomy" id="92902"/>
    <lineage>
        <taxon>Eukaryota</taxon>
        <taxon>Fungi</taxon>
        <taxon>Dikarya</taxon>
        <taxon>Ascomycota</taxon>
        <taxon>Pezizomycotina</taxon>
        <taxon>Sordariomycetes</taxon>
        <taxon>Sordariomycetidae</taxon>
        <taxon>Sordariales</taxon>
        <taxon>Lasiosphaeriaceae</taxon>
        <taxon>Lasiosphaeria</taxon>
    </lineage>
</organism>
<dbReference type="PANTHER" id="PTHR21394">
    <property type="entry name" value="MAU2 CHROMATID COHESION FACTOR HOMOLOG"/>
    <property type="match status" value="1"/>
</dbReference>
<sequence length="837" mass="92179">MTFRGTMPQGQLYDGPGQGQGQGQQQQQQQQRARHPSNLYHQQPSQRPAIPSPQTATQTAATLNGHAQHQNAQYIHPAYPQQPAPFYTTAARNFSSYNGAFEPVPTPPPPPPSAEPPVQFVNPSLLQQAAPSRPVTHVLSASPTSNTMSPPISRISQLPQQTSSAQNSPRLDERRLSSQGASIKTPKDARRPTSRGSVANSPILSHPSPHVETLPLLLCIAEDCFVRANTAAQNVAKSMLSDEVMEHHKLVATGLGCLEIAMTSNKLTPRLEARLCLRYASILMEETTNIMEAETALTRGIAMCEKHRYIDLKYSSQFLLMKTLFQRTQKAAFKSIDGHIADCTTYKHIHWIYAFRFLKAALHLESGTAADHGAIENLRKIASIAEERGDLSIYVMAMLLEGLAHLGAMKEDWNDRVQECIAQASKLQLDDSVHLPPIDVLLMLLDLACSLHQKSIQVAAQKLSVVQTKLDELRHSPDWAVLSSEVLLPIRRLPNSAQTISNDTRAVLRPGDGGVDYLVLSTLGKQEAYALAYVFNGIVALYNATTLGRSSMIWGETIRLLEGTKPPPLPQSLPDALKQISWARGLACYAHVLVGMQAATFCDWAKVKKCLESARECQPPGGHQETMTLYLSGVFFQGIAKLDVALEIWNDERFEIDRKGAPRNTRDHIDSELSILAALNRLWILQEPGYRDDAEAAEVVERLRPLCEDNPDSELRTAFNLILATVMLDPPLSINQVKWHIQHSVSDARSTMNGQCLSIALNIMRCRFFENVVVVQALKSAKAASAMAKKSGNVLWMSVAEGMLAQSQEIQGAMDDARAARESGVKLANEALAKTRI</sequence>
<name>A0AAE0N7K9_9PEZI</name>